<dbReference type="InterPro" id="IPR017455">
    <property type="entry name" value="Znf_FYVE-rel"/>
</dbReference>
<dbReference type="InterPro" id="IPR027417">
    <property type="entry name" value="P-loop_NTPase"/>
</dbReference>
<dbReference type="GO" id="GO:0008270">
    <property type="term" value="F:zinc ion binding"/>
    <property type="evidence" value="ECO:0007669"/>
    <property type="project" value="UniProtKB-KW"/>
</dbReference>
<reference evidence="6 7" key="1">
    <citation type="submission" date="2020-04" db="EMBL/GenBank/DDBJ databases">
        <authorList>
            <person name="Alioto T."/>
            <person name="Alioto T."/>
            <person name="Gomez Garrido J."/>
        </authorList>
    </citation>
    <scope>NUCLEOTIDE SEQUENCE [LARGE SCALE GENOMIC DNA]</scope>
</reference>
<sequence length="687" mass="75607">MIAKDASAVNVPTVTLSTYPSSFEKSSPFLNSIDPLSLLENNRMSADSAEDRSLEIPLNGTDVSPDKSFVIIDGAEDLKVSTSDQFASQLGCKADTKVKVVAIFGNAGDGKSHTLNQLFFNGNEMFPESPAPYPCTIGVRAAFNKEDQIICLDTEGLQGATSKDNQRTRMLLKVLAVSDIVIYRTKSERLHNDLFTFLGNASKAYNQHFRDSLDRVAKESSDEPSNQMSASNLGPVVMIFHQTHYTAPLNMGVENSAEEQLRIRFGKSGYDLSAFSSLRYVGVQSQGGMTNFDSLKTMVLNEVGSTAARSKREVRFVLKALRALNEKFSGGIQDDRKHLFPVEFFSCQATCQSCKRRCELSMGHLTDGSSTEHKCAEICIYQNQYQNAVYCCITCERNGHRELAFSTEDQNSWMGPAKSVFSGMALNCNRCGVIYNSREFWYGNPSPEEAGTVKTETCHVWDVKAFVPAGVNTARRIVDGVTVISGVVAEASKAPTAALASWAADMIAPTYWKSNSEIIECTTCSKIFDSDSSKHHCRSCGQGFCENCSNFLRPVPERGWGVTPVRVCKPCSLIPLSSNMFTEENTDEVRARKVGEFVASTLASFSSVLSIPKDLIKNSAQPDYWEPDAEIKQCNVCSKDLPTPKERTHHCRDCGKGVCNACSSNKTPVPYRGWNTPVRVCDNCFKG</sequence>
<dbReference type="GO" id="GO:0043325">
    <property type="term" value="F:phosphatidylinositol-3,4-bisphosphate binding"/>
    <property type="evidence" value="ECO:0007669"/>
    <property type="project" value="TreeGrafter"/>
</dbReference>
<evidence type="ECO:0000256" key="4">
    <source>
        <dbReference type="PROSITE-ProRule" id="PRU00091"/>
    </source>
</evidence>
<evidence type="ECO:0000313" key="7">
    <source>
        <dbReference type="Proteomes" id="UP000494165"/>
    </source>
</evidence>
<dbReference type="PROSITE" id="PS50178">
    <property type="entry name" value="ZF_FYVE"/>
    <property type="match status" value="2"/>
</dbReference>
<dbReference type="Pfam" id="PF01363">
    <property type="entry name" value="FYVE"/>
    <property type="match status" value="2"/>
</dbReference>
<dbReference type="Gene3D" id="3.30.40.10">
    <property type="entry name" value="Zinc/RING finger domain, C3HC4 (zinc finger)"/>
    <property type="match status" value="2"/>
</dbReference>
<feature type="domain" description="FYVE-type" evidence="5">
    <location>
        <begin position="515"/>
        <end position="571"/>
    </location>
</feature>
<name>A0A8S1CQY7_9INSE</name>
<evidence type="ECO:0000256" key="2">
    <source>
        <dbReference type="ARBA" id="ARBA00022771"/>
    </source>
</evidence>
<dbReference type="Proteomes" id="UP000494165">
    <property type="component" value="Unassembled WGS sequence"/>
</dbReference>
<dbReference type="SMART" id="SM00064">
    <property type="entry name" value="FYVE"/>
    <property type="match status" value="2"/>
</dbReference>
<dbReference type="SUPFAM" id="SSF57903">
    <property type="entry name" value="FYVE/PHD zinc finger"/>
    <property type="match status" value="2"/>
</dbReference>
<comment type="caution">
    <text evidence="6">The sequence shown here is derived from an EMBL/GenBank/DDBJ whole genome shotgun (WGS) entry which is preliminary data.</text>
</comment>
<dbReference type="Gene3D" id="3.40.50.300">
    <property type="entry name" value="P-loop containing nucleotide triphosphate hydrolases"/>
    <property type="match status" value="1"/>
</dbReference>
<evidence type="ECO:0000256" key="1">
    <source>
        <dbReference type="ARBA" id="ARBA00022723"/>
    </source>
</evidence>
<dbReference type="OrthoDB" id="68108at2759"/>
<dbReference type="SUPFAM" id="SSF52540">
    <property type="entry name" value="P-loop containing nucleoside triphosphate hydrolases"/>
    <property type="match status" value="1"/>
</dbReference>
<proteinExistence type="predicted"/>
<dbReference type="InterPro" id="IPR000306">
    <property type="entry name" value="Znf_FYVE"/>
</dbReference>
<dbReference type="PANTHER" id="PTHR46624">
    <property type="entry name" value="AGAP002036-PA"/>
    <property type="match status" value="1"/>
</dbReference>
<dbReference type="EMBL" id="CADEPI010000072">
    <property type="protein sequence ID" value="CAB3372359.1"/>
    <property type="molecule type" value="Genomic_DNA"/>
</dbReference>
<organism evidence="6 7">
    <name type="scientific">Cloeon dipterum</name>
    <dbReference type="NCBI Taxonomy" id="197152"/>
    <lineage>
        <taxon>Eukaryota</taxon>
        <taxon>Metazoa</taxon>
        <taxon>Ecdysozoa</taxon>
        <taxon>Arthropoda</taxon>
        <taxon>Hexapoda</taxon>
        <taxon>Insecta</taxon>
        <taxon>Pterygota</taxon>
        <taxon>Palaeoptera</taxon>
        <taxon>Ephemeroptera</taxon>
        <taxon>Pisciforma</taxon>
        <taxon>Baetidae</taxon>
        <taxon>Cloeon</taxon>
    </lineage>
</organism>
<evidence type="ECO:0000256" key="3">
    <source>
        <dbReference type="ARBA" id="ARBA00022833"/>
    </source>
</evidence>
<dbReference type="GO" id="GO:0005545">
    <property type="term" value="F:1-phosphatidylinositol binding"/>
    <property type="evidence" value="ECO:0007669"/>
    <property type="project" value="TreeGrafter"/>
</dbReference>
<keyword evidence="3" id="KW-0862">Zinc</keyword>
<feature type="domain" description="FYVE-type" evidence="5">
    <location>
        <begin position="628"/>
        <end position="687"/>
    </location>
</feature>
<evidence type="ECO:0000259" key="5">
    <source>
        <dbReference type="PROSITE" id="PS50178"/>
    </source>
</evidence>
<dbReference type="GO" id="GO:0005547">
    <property type="term" value="F:phosphatidylinositol-3,4,5-trisphosphate binding"/>
    <property type="evidence" value="ECO:0007669"/>
    <property type="project" value="TreeGrafter"/>
</dbReference>
<keyword evidence="1" id="KW-0479">Metal-binding</keyword>
<evidence type="ECO:0000313" key="6">
    <source>
        <dbReference type="EMBL" id="CAB3372359.1"/>
    </source>
</evidence>
<dbReference type="InterPro" id="IPR013083">
    <property type="entry name" value="Znf_RING/FYVE/PHD"/>
</dbReference>
<dbReference type="GO" id="GO:0005811">
    <property type="term" value="C:lipid droplet"/>
    <property type="evidence" value="ECO:0007669"/>
    <property type="project" value="TreeGrafter"/>
</dbReference>
<dbReference type="PANTHER" id="PTHR46624:SF4">
    <property type="entry name" value="FYVE-TYPE DOMAIN-CONTAINING PROTEIN"/>
    <property type="match status" value="1"/>
</dbReference>
<protein>
    <recommendedName>
        <fullName evidence="5">FYVE-type domain-containing protein</fullName>
    </recommendedName>
</protein>
<dbReference type="GO" id="GO:0032266">
    <property type="term" value="F:phosphatidylinositol-3-phosphate binding"/>
    <property type="evidence" value="ECO:0007669"/>
    <property type="project" value="TreeGrafter"/>
</dbReference>
<dbReference type="AlphaFoldDB" id="A0A8S1CQY7"/>
<keyword evidence="7" id="KW-1185">Reference proteome</keyword>
<dbReference type="InterPro" id="IPR042427">
    <property type="entry name" value="ZFYV1"/>
</dbReference>
<gene>
    <name evidence="6" type="ORF">CLODIP_2_CD10172</name>
</gene>
<keyword evidence="2 4" id="KW-0863">Zinc-finger</keyword>
<dbReference type="GO" id="GO:0140042">
    <property type="term" value="P:lipid droplet formation"/>
    <property type="evidence" value="ECO:0007669"/>
    <property type="project" value="TreeGrafter"/>
</dbReference>
<dbReference type="CDD" id="cd15734">
    <property type="entry name" value="FYVE_ZFYV1"/>
    <property type="match status" value="2"/>
</dbReference>
<dbReference type="InterPro" id="IPR011011">
    <property type="entry name" value="Znf_FYVE_PHD"/>
</dbReference>
<accession>A0A8S1CQY7</accession>